<accession>A0AAW0CJS2</accession>
<evidence type="ECO:0000313" key="1">
    <source>
        <dbReference type="EMBL" id="KAK7038305.1"/>
    </source>
</evidence>
<proteinExistence type="predicted"/>
<organism evidence="1 2">
    <name type="scientific">Favolaschia claudopus</name>
    <dbReference type="NCBI Taxonomy" id="2862362"/>
    <lineage>
        <taxon>Eukaryota</taxon>
        <taxon>Fungi</taxon>
        <taxon>Dikarya</taxon>
        <taxon>Basidiomycota</taxon>
        <taxon>Agaricomycotina</taxon>
        <taxon>Agaricomycetes</taxon>
        <taxon>Agaricomycetidae</taxon>
        <taxon>Agaricales</taxon>
        <taxon>Marasmiineae</taxon>
        <taxon>Mycenaceae</taxon>
        <taxon>Favolaschia</taxon>
    </lineage>
</organism>
<keyword evidence="2" id="KW-1185">Reference proteome</keyword>
<name>A0AAW0CJS2_9AGAR</name>
<evidence type="ECO:0000313" key="2">
    <source>
        <dbReference type="Proteomes" id="UP001362999"/>
    </source>
</evidence>
<comment type="caution">
    <text evidence="1">The sequence shown here is derived from an EMBL/GenBank/DDBJ whole genome shotgun (WGS) entry which is preliminary data.</text>
</comment>
<dbReference type="EMBL" id="JAWWNJ010000017">
    <property type="protein sequence ID" value="KAK7038305.1"/>
    <property type="molecule type" value="Genomic_DNA"/>
</dbReference>
<dbReference type="AlphaFoldDB" id="A0AAW0CJS2"/>
<reference evidence="1 2" key="1">
    <citation type="journal article" date="2024" name="J Genomics">
        <title>Draft genome sequencing and assembly of Favolaschia claudopus CIRM-BRFM 2984 isolated from oak limbs.</title>
        <authorList>
            <person name="Navarro D."/>
            <person name="Drula E."/>
            <person name="Chaduli D."/>
            <person name="Cazenave R."/>
            <person name="Ahrendt S."/>
            <person name="Wang J."/>
            <person name="Lipzen A."/>
            <person name="Daum C."/>
            <person name="Barry K."/>
            <person name="Grigoriev I.V."/>
            <person name="Favel A."/>
            <person name="Rosso M.N."/>
            <person name="Martin F."/>
        </authorList>
    </citation>
    <scope>NUCLEOTIDE SEQUENCE [LARGE SCALE GENOMIC DNA]</scope>
    <source>
        <strain evidence="1 2">CIRM-BRFM 2984</strain>
    </source>
</reference>
<sequence length="307" mass="35129">MECDDSALSARCFSLEREIFEMLALANPRFIPTLLLVAQRIKFWTGPLLYRNLSIVGSDSEFEEAGAAIRIRCRDFIKLVKRKSASFFHDHVRRLALSYVDSDSTITILSNCSGVAHLAMFAMYPDPSYLPLIAAMPLLEISANIEGLFEHLNPDHPVFSPNIWVDFHHPLFRGLSHLDIFEVPVSASNEWADALCSLPHLTHVSFNHGPSLNRIPFRDMLTKCKSLQVLVLIFMGRDQFDMEVTDTAQRDCFAQDLRLIIVVMDDFLADWERGATGDETYWLRAEQFIRRRRSGDIEASEHILRLE</sequence>
<dbReference type="Proteomes" id="UP001362999">
    <property type="component" value="Unassembled WGS sequence"/>
</dbReference>
<gene>
    <name evidence="1" type="ORF">R3P38DRAFT_2905536</name>
</gene>
<protein>
    <submittedName>
        <fullName evidence="1">Uncharacterized protein</fullName>
    </submittedName>
</protein>